<dbReference type="STRING" id="152573.SAMN04488051_102155"/>
<protein>
    <recommendedName>
        <fullName evidence="3">DUF3080 domain-containing protein</fullName>
    </recommendedName>
</protein>
<name>A0A1H3ZFV8_ALKAM</name>
<accession>A0A1H3ZFV8</accession>
<dbReference type="AlphaFoldDB" id="A0A1H3ZFV8"/>
<proteinExistence type="predicted"/>
<dbReference type="EMBL" id="FNRM01000002">
    <property type="protein sequence ID" value="SEA22192.1"/>
    <property type="molecule type" value="Genomic_DNA"/>
</dbReference>
<evidence type="ECO:0008006" key="3">
    <source>
        <dbReference type="Google" id="ProtNLM"/>
    </source>
</evidence>
<gene>
    <name evidence="1" type="ORF">SAMN04488051_102155</name>
</gene>
<dbReference type="InterPro" id="IPR021431">
    <property type="entry name" value="DUF3080"/>
</dbReference>
<dbReference type="OrthoDB" id="5760979at2"/>
<dbReference type="Pfam" id="PF11279">
    <property type="entry name" value="DUF3080"/>
    <property type="match status" value="1"/>
</dbReference>
<organism evidence="1 2">
    <name type="scientific">Alkalimonas amylolytica</name>
    <dbReference type="NCBI Taxonomy" id="152573"/>
    <lineage>
        <taxon>Bacteria</taxon>
        <taxon>Pseudomonadati</taxon>
        <taxon>Pseudomonadota</taxon>
        <taxon>Gammaproteobacteria</taxon>
        <taxon>Alkalimonas</taxon>
    </lineage>
</organism>
<dbReference type="RefSeq" id="WP_091340094.1">
    <property type="nucleotide sequence ID" value="NZ_FNRM01000002.1"/>
</dbReference>
<dbReference type="Proteomes" id="UP000198773">
    <property type="component" value="Unassembled WGS sequence"/>
</dbReference>
<evidence type="ECO:0000313" key="1">
    <source>
        <dbReference type="EMBL" id="SEA22192.1"/>
    </source>
</evidence>
<keyword evidence="2" id="KW-1185">Reference proteome</keyword>
<sequence length="337" mass="38260">MAYRWILLISISLGLLACSPATERQLSNYQSRLERVAGIESARVQPLAVDALPSARELLHPLPDLRLDLLDAWASRQCGLDALIAERNSSLGRVQSHSLRLNYELRLLRQLEYCLQQDSISSPLQQQLADILHSKQNSIELSFLNMLHAEQTLRQQLHGKSQLLPIAGQQALFETQAALQQLNQLHQAIAAKDWQAAAAIDIEAALGVLHRFDTLAVLQYSQRYLSGWLTSLNQALLALEPAQFCPQQRHSEQLGILTTVFLKFFAEELQPYFNQHQRHMQALWPELQKLYQQSPLLPVLEQRYAGSAAHLQQEILTHIGWWQHLNSECPAGLTQRN</sequence>
<reference evidence="1 2" key="1">
    <citation type="submission" date="2016-10" db="EMBL/GenBank/DDBJ databases">
        <authorList>
            <person name="de Groot N.N."/>
        </authorList>
    </citation>
    <scope>NUCLEOTIDE SEQUENCE [LARGE SCALE GENOMIC DNA]</scope>
    <source>
        <strain evidence="1 2">CGMCC 1.3430</strain>
    </source>
</reference>
<evidence type="ECO:0000313" key="2">
    <source>
        <dbReference type="Proteomes" id="UP000198773"/>
    </source>
</evidence>
<dbReference type="PROSITE" id="PS51257">
    <property type="entry name" value="PROKAR_LIPOPROTEIN"/>
    <property type="match status" value="1"/>
</dbReference>